<name>A0AA86TA59_9FABA</name>
<proteinExistence type="predicted"/>
<dbReference type="EMBL" id="OY731402">
    <property type="protein sequence ID" value="CAJ1957501.1"/>
    <property type="molecule type" value="Genomic_DNA"/>
</dbReference>
<evidence type="ECO:0000313" key="2">
    <source>
        <dbReference type="Proteomes" id="UP001189624"/>
    </source>
</evidence>
<evidence type="ECO:0000313" key="1">
    <source>
        <dbReference type="EMBL" id="CAJ1957501.1"/>
    </source>
</evidence>
<dbReference type="Proteomes" id="UP001189624">
    <property type="component" value="Chromosome 5"/>
</dbReference>
<protein>
    <submittedName>
        <fullName evidence="1">Uncharacterized protein</fullName>
    </submittedName>
</protein>
<keyword evidence="2" id="KW-1185">Reference proteome</keyword>
<dbReference type="AlphaFoldDB" id="A0AA86TA59"/>
<gene>
    <name evidence="1" type="ORF">AYBTSS11_LOCUS17234</name>
</gene>
<dbReference type="Gramene" id="rna-AYBTSS11_LOCUS17234">
    <property type="protein sequence ID" value="CAJ1957501.1"/>
    <property type="gene ID" value="gene-AYBTSS11_LOCUS17234"/>
</dbReference>
<sequence>MEFQNLDNSIESSVTGSIQGKPLNLRLELRKRARPRIGGLSGTGEDGWIIELGADRRFVHWDWAWTSLDSGQQNEKKLVPSHREPVSWTSCSHSSKPGVDSRGRAEPHLALPLLALFGQAASLLSNPIFSSNRVNSKLIPVVKQKKREKEWAQPHARIFDLKGIENETRICVVDLLTLTTRPTDRSSYLYRLSNPKILIHGGVLRVGSDPKPAVKLLIDPTHLPPKPECLSFFYRGGYPRNR</sequence>
<reference evidence="1" key="1">
    <citation type="submission" date="2023-10" db="EMBL/GenBank/DDBJ databases">
        <authorList>
            <person name="Domelevo Entfellner J.-B."/>
        </authorList>
    </citation>
    <scope>NUCLEOTIDE SEQUENCE</scope>
</reference>
<organism evidence="1 2">
    <name type="scientific">Sphenostylis stenocarpa</name>
    <dbReference type="NCBI Taxonomy" id="92480"/>
    <lineage>
        <taxon>Eukaryota</taxon>
        <taxon>Viridiplantae</taxon>
        <taxon>Streptophyta</taxon>
        <taxon>Embryophyta</taxon>
        <taxon>Tracheophyta</taxon>
        <taxon>Spermatophyta</taxon>
        <taxon>Magnoliopsida</taxon>
        <taxon>eudicotyledons</taxon>
        <taxon>Gunneridae</taxon>
        <taxon>Pentapetalae</taxon>
        <taxon>rosids</taxon>
        <taxon>fabids</taxon>
        <taxon>Fabales</taxon>
        <taxon>Fabaceae</taxon>
        <taxon>Papilionoideae</taxon>
        <taxon>50 kb inversion clade</taxon>
        <taxon>NPAAA clade</taxon>
        <taxon>indigoferoid/millettioid clade</taxon>
        <taxon>Phaseoleae</taxon>
        <taxon>Sphenostylis</taxon>
    </lineage>
</organism>
<accession>A0AA86TA59</accession>